<accession>A0A3B0BP14</accession>
<keyword evidence="2" id="KW-1185">Reference proteome</keyword>
<comment type="caution">
    <text evidence="1">The sequence shown here is derived from an EMBL/GenBank/DDBJ whole genome shotgun (WGS) entry which is preliminary data.</text>
</comment>
<dbReference type="Proteomes" id="UP000276603">
    <property type="component" value="Unassembled WGS sequence"/>
</dbReference>
<gene>
    <name evidence="1" type="ORF">D7Z94_25375</name>
</gene>
<evidence type="ECO:0008006" key="3">
    <source>
        <dbReference type="Google" id="ProtNLM"/>
    </source>
</evidence>
<dbReference type="AlphaFoldDB" id="A0A3B0BP14"/>
<name>A0A3B0BP14_9FLAO</name>
<dbReference type="EMBL" id="RBCJ01000008">
    <property type="protein sequence ID" value="RKN75133.1"/>
    <property type="molecule type" value="Genomic_DNA"/>
</dbReference>
<dbReference type="OrthoDB" id="1149272at2"/>
<evidence type="ECO:0000313" key="2">
    <source>
        <dbReference type="Proteomes" id="UP000276603"/>
    </source>
</evidence>
<protein>
    <recommendedName>
        <fullName evidence="3">Glutaminyl-tRNA synthetase</fullName>
    </recommendedName>
</protein>
<proteinExistence type="predicted"/>
<reference evidence="1 2" key="1">
    <citation type="submission" date="2018-10" db="EMBL/GenBank/DDBJ databases">
        <title>Ulvibacterium marinum gen. nov., sp. nov., a novel marine bacterium of the family Flavobacteriaceae, isolated from a culture of the green alga Ulva prolifera.</title>
        <authorList>
            <person name="Zhang Z."/>
        </authorList>
    </citation>
    <scope>NUCLEOTIDE SEQUENCE [LARGE SCALE GENOMIC DNA]</scope>
    <source>
        <strain evidence="1 2">CCMM003</strain>
    </source>
</reference>
<dbReference type="RefSeq" id="WP_120714476.1">
    <property type="nucleotide sequence ID" value="NZ_RBCJ01000008.1"/>
</dbReference>
<evidence type="ECO:0000313" key="1">
    <source>
        <dbReference type="EMBL" id="RKN75133.1"/>
    </source>
</evidence>
<sequence>MKVYNNLEEIKYDLKRLHLERQIAWEEMKGLKNEVKEDLSPYNWLGTILSAVKKYGILYLVRKLFR</sequence>
<organism evidence="1 2">
    <name type="scientific">Ulvibacterium marinum</name>
    <dbReference type="NCBI Taxonomy" id="2419782"/>
    <lineage>
        <taxon>Bacteria</taxon>
        <taxon>Pseudomonadati</taxon>
        <taxon>Bacteroidota</taxon>
        <taxon>Flavobacteriia</taxon>
        <taxon>Flavobacteriales</taxon>
        <taxon>Flavobacteriaceae</taxon>
        <taxon>Ulvibacterium</taxon>
    </lineage>
</organism>